<feature type="signal peptide" evidence="2">
    <location>
        <begin position="1"/>
        <end position="31"/>
    </location>
</feature>
<dbReference type="OrthoDB" id="258246at2"/>
<sequence length="389" mass="43304">MNITTRLRCTARLLLLPAALLGAFASPALHAASAKPNAASTMPADASVLAPATVLATMERVADWQLAHPSTHRPDEWTQGVGHAGFMALSNLSATHKYRDAMVAMSEHNEWKLGPRGYHADDHVVGQTYAELYLQLRKSAMLAPLRERFDDILANPHDGTLEFTVPGNQDRWSWCDALFMGPPTWMRLYAATGDTRYLDHAVEGWWRTSDYLYDPTEHLYYRDSNYFSQREANGKKVFWARGNGWVMGGLVRTLQYLPAKHPARARFEAQFREMAAKVVDLQQPDGLWRASLLDPDAYPARETSGTGLFTYALAWGLNQGLLERARYEPAVRRAWTALAASVQPDGKLTHVQPIGRAPVSFPEDATEVYGVGAFLLAGSEVFRMGLQGQ</sequence>
<keyword evidence="1 3" id="KW-0378">Hydrolase</keyword>
<evidence type="ECO:0000313" key="3">
    <source>
        <dbReference type="EMBL" id="TFW32251.1"/>
    </source>
</evidence>
<evidence type="ECO:0000256" key="2">
    <source>
        <dbReference type="SAM" id="SignalP"/>
    </source>
</evidence>
<reference evidence="3 4" key="1">
    <citation type="submission" date="2019-03" db="EMBL/GenBank/DDBJ databases">
        <title>Draft genome of Massilia hortus sp. nov., a novel bacterial species of the Oxalobacteraceae family.</title>
        <authorList>
            <person name="Peta V."/>
            <person name="Raths R."/>
            <person name="Bucking H."/>
        </authorList>
    </citation>
    <scope>NUCLEOTIDE SEQUENCE [LARGE SCALE GENOMIC DNA]</scope>
    <source>
        <strain evidence="3 4">ONC3</strain>
    </source>
</reference>
<organism evidence="3 4">
    <name type="scientific">Massilia horti</name>
    <dbReference type="NCBI Taxonomy" id="2562153"/>
    <lineage>
        <taxon>Bacteria</taxon>
        <taxon>Pseudomonadati</taxon>
        <taxon>Pseudomonadota</taxon>
        <taxon>Betaproteobacteria</taxon>
        <taxon>Burkholderiales</taxon>
        <taxon>Oxalobacteraceae</taxon>
        <taxon>Telluria group</taxon>
        <taxon>Massilia</taxon>
    </lineage>
</organism>
<dbReference type="InterPro" id="IPR012341">
    <property type="entry name" value="6hp_glycosidase-like_sf"/>
</dbReference>
<dbReference type="Pfam" id="PF07470">
    <property type="entry name" value="Glyco_hydro_88"/>
    <property type="match status" value="1"/>
</dbReference>
<dbReference type="InterPro" id="IPR008928">
    <property type="entry name" value="6-hairpin_glycosidase_sf"/>
</dbReference>
<keyword evidence="2" id="KW-0732">Signal</keyword>
<comment type="caution">
    <text evidence="3">The sequence shown here is derived from an EMBL/GenBank/DDBJ whole genome shotgun (WGS) entry which is preliminary data.</text>
</comment>
<dbReference type="Proteomes" id="UP000297258">
    <property type="component" value="Unassembled WGS sequence"/>
</dbReference>
<dbReference type="SUPFAM" id="SSF48208">
    <property type="entry name" value="Six-hairpin glycosidases"/>
    <property type="match status" value="1"/>
</dbReference>
<dbReference type="Gene3D" id="1.50.10.10">
    <property type="match status" value="1"/>
</dbReference>
<dbReference type="InterPro" id="IPR010905">
    <property type="entry name" value="Glyco_hydro_88"/>
</dbReference>
<dbReference type="GO" id="GO:0005975">
    <property type="term" value="P:carbohydrate metabolic process"/>
    <property type="evidence" value="ECO:0007669"/>
    <property type="project" value="InterPro"/>
</dbReference>
<dbReference type="AlphaFoldDB" id="A0A4Y9T0H0"/>
<feature type="chain" id="PRO_5021356250" evidence="2">
    <location>
        <begin position="32"/>
        <end position="389"/>
    </location>
</feature>
<dbReference type="RefSeq" id="WP_135189729.1">
    <property type="nucleotide sequence ID" value="NZ_SPUM01000063.1"/>
</dbReference>
<evidence type="ECO:0000313" key="4">
    <source>
        <dbReference type="Proteomes" id="UP000297258"/>
    </source>
</evidence>
<dbReference type="InterPro" id="IPR052043">
    <property type="entry name" value="PolySaccharide_Degr_Enz"/>
</dbReference>
<proteinExistence type="predicted"/>
<accession>A0A4Y9T0H0</accession>
<name>A0A4Y9T0H0_9BURK</name>
<evidence type="ECO:0000256" key="1">
    <source>
        <dbReference type="ARBA" id="ARBA00022801"/>
    </source>
</evidence>
<protein>
    <submittedName>
        <fullName evidence="3">Glycoside hydrolase family 88 protein</fullName>
    </submittedName>
</protein>
<dbReference type="EMBL" id="SPUM01000063">
    <property type="protein sequence ID" value="TFW32251.1"/>
    <property type="molecule type" value="Genomic_DNA"/>
</dbReference>
<dbReference type="GO" id="GO:0016787">
    <property type="term" value="F:hydrolase activity"/>
    <property type="evidence" value="ECO:0007669"/>
    <property type="project" value="UniProtKB-KW"/>
</dbReference>
<dbReference type="PANTHER" id="PTHR33886">
    <property type="entry name" value="UNSATURATED RHAMNOGALACTURONAN HYDROLASE (EUROFUNG)"/>
    <property type="match status" value="1"/>
</dbReference>
<dbReference type="PANTHER" id="PTHR33886:SF8">
    <property type="entry name" value="UNSATURATED RHAMNOGALACTURONAN HYDROLASE (EUROFUNG)"/>
    <property type="match status" value="1"/>
</dbReference>
<gene>
    <name evidence="3" type="ORF">E4O92_10565</name>
</gene>
<keyword evidence="4" id="KW-1185">Reference proteome</keyword>